<evidence type="ECO:0000313" key="2">
    <source>
        <dbReference type="EMBL" id="EJW73694.1"/>
    </source>
</evidence>
<proteinExistence type="predicted"/>
<name>J9EE47_WUCBA</name>
<comment type="caution">
    <text evidence="2">The sequence shown here is derived from an EMBL/GenBank/DDBJ whole genome shotgun (WGS) entry which is preliminary data.</text>
</comment>
<gene>
    <name evidence="2" type="ORF">WUBG_15400</name>
</gene>
<protein>
    <submittedName>
        <fullName evidence="2">Uncharacterized protein</fullName>
    </submittedName>
</protein>
<feature type="compositionally biased region" description="Polar residues" evidence="1">
    <location>
        <begin position="1"/>
        <end position="13"/>
    </location>
</feature>
<accession>J9EE47</accession>
<evidence type="ECO:0000256" key="1">
    <source>
        <dbReference type="SAM" id="MobiDB-lite"/>
    </source>
</evidence>
<organism evidence="2 3">
    <name type="scientific">Wuchereria bancrofti</name>
    <dbReference type="NCBI Taxonomy" id="6293"/>
    <lineage>
        <taxon>Eukaryota</taxon>
        <taxon>Metazoa</taxon>
        <taxon>Ecdysozoa</taxon>
        <taxon>Nematoda</taxon>
        <taxon>Chromadorea</taxon>
        <taxon>Rhabditida</taxon>
        <taxon>Spirurina</taxon>
        <taxon>Spiruromorpha</taxon>
        <taxon>Filarioidea</taxon>
        <taxon>Onchocercidae</taxon>
        <taxon>Wuchereria</taxon>
    </lineage>
</organism>
<dbReference type="Proteomes" id="UP000004810">
    <property type="component" value="Unassembled WGS sequence"/>
</dbReference>
<dbReference type="AlphaFoldDB" id="J9EE47"/>
<feature type="region of interest" description="Disordered" evidence="1">
    <location>
        <begin position="1"/>
        <end position="27"/>
    </location>
</feature>
<dbReference type="EMBL" id="ADBV01013587">
    <property type="protein sequence ID" value="EJW73694.1"/>
    <property type="molecule type" value="Genomic_DNA"/>
</dbReference>
<sequence length="69" mass="7797">KYGSCSDHSSQPFHSCKEPSAPLFESNSPIPGRIYETVDENIMSAEVWQLLRPQFAAIPFLQRTIRSSL</sequence>
<feature type="non-terminal residue" evidence="2">
    <location>
        <position position="1"/>
    </location>
</feature>
<reference evidence="3" key="1">
    <citation type="submission" date="2012-08" db="EMBL/GenBank/DDBJ databases">
        <title>The Genome Sequence of Wuchereria bancrofti.</title>
        <authorList>
            <person name="Nutman T.B."/>
            <person name="Fink D.L."/>
            <person name="Russ C."/>
            <person name="Young S."/>
            <person name="Zeng Q."/>
            <person name="Koehrsen M."/>
            <person name="Alvarado L."/>
            <person name="Berlin A."/>
            <person name="Chapman S.B."/>
            <person name="Chen Z."/>
            <person name="Freedman E."/>
            <person name="Gellesch M."/>
            <person name="Goldberg J."/>
            <person name="Griggs A."/>
            <person name="Gujja S."/>
            <person name="Heilman E.R."/>
            <person name="Heiman D."/>
            <person name="Hepburn T."/>
            <person name="Howarth C."/>
            <person name="Jen D."/>
            <person name="Larson L."/>
            <person name="Lewis B."/>
            <person name="Mehta T."/>
            <person name="Park D."/>
            <person name="Pearson M."/>
            <person name="Roberts A."/>
            <person name="Saif S."/>
            <person name="Shea T."/>
            <person name="Shenoy N."/>
            <person name="Sisk P."/>
            <person name="Stolte C."/>
            <person name="Sykes S."/>
            <person name="Walk T."/>
            <person name="White J."/>
            <person name="Yandava C."/>
            <person name="Haas B."/>
            <person name="Henn M.R."/>
            <person name="Nusbaum C."/>
            <person name="Birren B."/>
        </authorList>
    </citation>
    <scope>NUCLEOTIDE SEQUENCE [LARGE SCALE GENOMIC DNA]</scope>
    <source>
        <strain evidence="3">NA</strain>
    </source>
</reference>
<evidence type="ECO:0000313" key="3">
    <source>
        <dbReference type="Proteomes" id="UP000004810"/>
    </source>
</evidence>